<reference evidence="1" key="1">
    <citation type="submission" date="2020-10" db="EMBL/GenBank/DDBJ databases">
        <authorList>
            <person name="Gilroy R."/>
        </authorList>
    </citation>
    <scope>NUCLEOTIDE SEQUENCE</scope>
    <source>
        <strain evidence="1">CHK123-3438</strain>
    </source>
</reference>
<accession>A0A9D1GLZ0</accession>
<dbReference type="Proteomes" id="UP000886860">
    <property type="component" value="Unassembled WGS sequence"/>
</dbReference>
<protein>
    <submittedName>
        <fullName evidence="1">Uncharacterized protein</fullName>
    </submittedName>
</protein>
<proteinExistence type="predicted"/>
<organism evidence="1 2">
    <name type="scientific">Candidatus Caccovicinus merdipullorum</name>
    <dbReference type="NCBI Taxonomy" id="2840724"/>
    <lineage>
        <taxon>Bacteria</taxon>
        <taxon>Bacillati</taxon>
        <taxon>Bacillota</taxon>
        <taxon>Clostridia</taxon>
        <taxon>Eubacteriales</taxon>
        <taxon>Candidatus Caccovicinus</taxon>
    </lineage>
</organism>
<comment type="caution">
    <text evidence="1">The sequence shown here is derived from an EMBL/GenBank/DDBJ whole genome shotgun (WGS) entry which is preliminary data.</text>
</comment>
<sequence>MAIEFKYFGDVWNFFKKYYFVSLDAAYWDAVVAEAREIVRQYEDQPLCTALIKAILDELDRKGQALKEAKR</sequence>
<reference evidence="1" key="2">
    <citation type="journal article" date="2021" name="PeerJ">
        <title>Extensive microbial diversity within the chicken gut microbiome revealed by metagenomics and culture.</title>
        <authorList>
            <person name="Gilroy R."/>
            <person name="Ravi A."/>
            <person name="Getino M."/>
            <person name="Pursley I."/>
            <person name="Horton D.L."/>
            <person name="Alikhan N.F."/>
            <person name="Baker D."/>
            <person name="Gharbi K."/>
            <person name="Hall N."/>
            <person name="Watson M."/>
            <person name="Adriaenssens E.M."/>
            <person name="Foster-Nyarko E."/>
            <person name="Jarju S."/>
            <person name="Secka A."/>
            <person name="Antonio M."/>
            <person name="Oren A."/>
            <person name="Chaudhuri R.R."/>
            <person name="La Ragione R."/>
            <person name="Hildebrand F."/>
            <person name="Pallen M.J."/>
        </authorList>
    </citation>
    <scope>NUCLEOTIDE SEQUENCE</scope>
    <source>
        <strain evidence="1">CHK123-3438</strain>
    </source>
</reference>
<dbReference type="AlphaFoldDB" id="A0A9D1GLZ0"/>
<evidence type="ECO:0000313" key="2">
    <source>
        <dbReference type="Proteomes" id="UP000886860"/>
    </source>
</evidence>
<gene>
    <name evidence="1" type="ORF">IAB60_11760</name>
</gene>
<dbReference type="EMBL" id="DVKS01000195">
    <property type="protein sequence ID" value="HIT42749.1"/>
    <property type="molecule type" value="Genomic_DNA"/>
</dbReference>
<name>A0A9D1GLZ0_9FIRM</name>
<evidence type="ECO:0000313" key="1">
    <source>
        <dbReference type="EMBL" id="HIT42749.1"/>
    </source>
</evidence>